<feature type="signal peptide" evidence="2">
    <location>
        <begin position="1"/>
        <end position="16"/>
    </location>
</feature>
<feature type="region of interest" description="Disordered" evidence="1">
    <location>
        <begin position="122"/>
        <end position="162"/>
    </location>
</feature>
<comment type="caution">
    <text evidence="3">The sequence shown here is derived from an EMBL/GenBank/DDBJ whole genome shotgun (WGS) entry which is preliminary data.</text>
</comment>
<name>A0AAU9VE45_EUPED</name>
<keyword evidence="4" id="KW-1185">Reference proteome</keyword>
<feature type="compositionally biased region" description="Basic and acidic residues" evidence="1">
    <location>
        <begin position="280"/>
        <end position="295"/>
    </location>
</feature>
<dbReference type="EMBL" id="CAKOGL010000030">
    <property type="protein sequence ID" value="CAH2107751.1"/>
    <property type="molecule type" value="Genomic_DNA"/>
</dbReference>
<evidence type="ECO:0000256" key="2">
    <source>
        <dbReference type="SAM" id="SignalP"/>
    </source>
</evidence>
<keyword evidence="2" id="KW-0732">Signal</keyword>
<proteinExistence type="predicted"/>
<gene>
    <name evidence="3" type="ORF">EEDITHA_LOCUS21750</name>
</gene>
<organism evidence="3 4">
    <name type="scientific">Euphydryas editha</name>
    <name type="common">Edith's checkerspot</name>
    <dbReference type="NCBI Taxonomy" id="104508"/>
    <lineage>
        <taxon>Eukaryota</taxon>
        <taxon>Metazoa</taxon>
        <taxon>Ecdysozoa</taxon>
        <taxon>Arthropoda</taxon>
        <taxon>Hexapoda</taxon>
        <taxon>Insecta</taxon>
        <taxon>Pterygota</taxon>
        <taxon>Neoptera</taxon>
        <taxon>Endopterygota</taxon>
        <taxon>Lepidoptera</taxon>
        <taxon>Glossata</taxon>
        <taxon>Ditrysia</taxon>
        <taxon>Papilionoidea</taxon>
        <taxon>Nymphalidae</taxon>
        <taxon>Nymphalinae</taxon>
        <taxon>Euphydryas</taxon>
    </lineage>
</organism>
<reference evidence="3" key="1">
    <citation type="submission" date="2022-03" db="EMBL/GenBank/DDBJ databases">
        <authorList>
            <person name="Tunstrom K."/>
        </authorList>
    </citation>
    <scope>NUCLEOTIDE SEQUENCE</scope>
</reference>
<feature type="chain" id="PRO_5043650632" evidence="2">
    <location>
        <begin position="17"/>
        <end position="334"/>
    </location>
</feature>
<protein>
    <submittedName>
        <fullName evidence="3">Uncharacterized protein</fullName>
    </submittedName>
</protein>
<evidence type="ECO:0000256" key="1">
    <source>
        <dbReference type="SAM" id="MobiDB-lite"/>
    </source>
</evidence>
<feature type="region of interest" description="Disordered" evidence="1">
    <location>
        <begin position="265"/>
        <end position="306"/>
    </location>
</feature>
<dbReference type="AlphaFoldDB" id="A0AAU9VE45"/>
<evidence type="ECO:0000313" key="3">
    <source>
        <dbReference type="EMBL" id="CAH2107751.1"/>
    </source>
</evidence>
<dbReference type="Proteomes" id="UP001153954">
    <property type="component" value="Unassembled WGS sequence"/>
</dbReference>
<evidence type="ECO:0000313" key="4">
    <source>
        <dbReference type="Proteomes" id="UP001153954"/>
    </source>
</evidence>
<sequence length="334" mass="38362">MQCFICVAYLMIIATAHPPKDREITKAIEKRSIFNDVIQSLRIRAHLPEDINLNDENNIGENYDTYGIENESLQLPNDLNFMPRRNDRIEMPPMKYRFPKNLKSNDSFDNVESPKDEIVVYVNTPEEDSETSSTTQKPKKQKRPRPPTHKNKNTIAMQNDDIPGTAATNDKPFTNTMGGLSQIGHRESQTVVKPTVIVNFRGSVMHRESDIRLERRRNENSTIIPQNIFNINQEIKVERNDAMDIIGEMKKSLNVKQDMNIGETRKSQIEEDMMMCETSSSKDNKKSNRSDRTNKSSDSFSKKRAAGIPDIKKKFTDYSRLGTLIAAEEQQMTM</sequence>
<feature type="compositionally biased region" description="Basic residues" evidence="1">
    <location>
        <begin position="137"/>
        <end position="152"/>
    </location>
</feature>
<accession>A0AAU9VE45</accession>